<dbReference type="Gene3D" id="3.40.50.720">
    <property type="entry name" value="NAD(P)-binding Rossmann-like Domain"/>
    <property type="match status" value="1"/>
</dbReference>
<dbReference type="Pfam" id="PF03435">
    <property type="entry name" value="Sacchrp_dh_NADP"/>
    <property type="match status" value="1"/>
</dbReference>
<protein>
    <submittedName>
        <fullName evidence="3">SCPDL oxidoreductase</fullName>
    </submittedName>
</protein>
<evidence type="ECO:0000313" key="3">
    <source>
        <dbReference type="EMBL" id="KAG5323330.1"/>
    </source>
</evidence>
<reference evidence="3 4" key="1">
    <citation type="submission" date="2020-02" db="EMBL/GenBank/DDBJ databases">
        <title>Relaxed selection underlies rapid genomic changes in the transitions from sociality to social parasitism in ants.</title>
        <authorList>
            <person name="Bi X."/>
        </authorList>
    </citation>
    <scope>NUCLEOTIDE SEQUENCE [LARGE SCALE GENOMIC DNA]</scope>
    <source>
        <strain evidence="3">BGI-DK2014b</strain>
        <tissue evidence="3">Whole body</tissue>
    </source>
</reference>
<dbReference type="InterPro" id="IPR051276">
    <property type="entry name" value="Saccharopine_DH-like_oxidrdct"/>
</dbReference>
<dbReference type="InterPro" id="IPR005097">
    <property type="entry name" value="Sacchrp_dh_NADP-bd"/>
</dbReference>
<comment type="caution">
    <text evidence="3">The sequence shown here is derived from an EMBL/GenBank/DDBJ whole genome shotgun (WGS) entry which is preliminary data.</text>
</comment>
<dbReference type="InterPro" id="IPR036291">
    <property type="entry name" value="NAD(P)-bd_dom_sf"/>
</dbReference>
<sequence length="244" mass="27857">RKMANDRLDMVIFGATGHTGKYVVKNAIHVCKDQKMKFGIAGRRKEALDAIVKEFASDIADVPVILADVKNEKSLKKMTERAKILVNCCGPYRFYGESVIKTCIATRTHYVDVTVEEQFMIEIELNWVTFVHNLAHIKELPALRKKLYPIKLPEFVPKLKSRLLHRSDVSEGWSSPFPSIDRSVALRTQRFLYEKYKERPVQVQFYVTLNGGVLTPGAAFGKTSLIEKLIKHNIKFEVISSTEK</sequence>
<evidence type="ECO:0000259" key="2">
    <source>
        <dbReference type="Pfam" id="PF03435"/>
    </source>
</evidence>
<dbReference type="GO" id="GO:0005811">
    <property type="term" value="C:lipid droplet"/>
    <property type="evidence" value="ECO:0007669"/>
    <property type="project" value="TreeGrafter"/>
</dbReference>
<dbReference type="EMBL" id="JAANIB010008875">
    <property type="protein sequence ID" value="KAG5323330.1"/>
    <property type="molecule type" value="Genomic_DNA"/>
</dbReference>
<dbReference type="OrthoDB" id="10268090at2759"/>
<dbReference type="GO" id="GO:0005886">
    <property type="term" value="C:plasma membrane"/>
    <property type="evidence" value="ECO:0007669"/>
    <property type="project" value="TreeGrafter"/>
</dbReference>
<evidence type="ECO:0000313" key="4">
    <source>
        <dbReference type="Proteomes" id="UP000670152"/>
    </source>
</evidence>
<dbReference type="AlphaFoldDB" id="A0A836EI41"/>
<dbReference type="PANTHER" id="PTHR12286:SF5">
    <property type="entry name" value="SACCHAROPINE DEHYDROGENASE-LIKE OXIDOREDUCTASE"/>
    <property type="match status" value="1"/>
</dbReference>
<dbReference type="SUPFAM" id="SSF51735">
    <property type="entry name" value="NAD(P)-binding Rossmann-fold domains"/>
    <property type="match status" value="1"/>
</dbReference>
<name>A0A836EI41_9HYME</name>
<comment type="similarity">
    <text evidence="1">Belongs to the saccharopine dehydrogenase family.</text>
</comment>
<organism evidence="3 4">
    <name type="scientific">Acromyrmex heyeri</name>
    <dbReference type="NCBI Taxonomy" id="230685"/>
    <lineage>
        <taxon>Eukaryota</taxon>
        <taxon>Metazoa</taxon>
        <taxon>Ecdysozoa</taxon>
        <taxon>Arthropoda</taxon>
        <taxon>Hexapoda</taxon>
        <taxon>Insecta</taxon>
        <taxon>Pterygota</taxon>
        <taxon>Neoptera</taxon>
        <taxon>Endopterygota</taxon>
        <taxon>Hymenoptera</taxon>
        <taxon>Apocrita</taxon>
        <taxon>Aculeata</taxon>
        <taxon>Formicoidea</taxon>
        <taxon>Formicidae</taxon>
        <taxon>Myrmicinae</taxon>
        <taxon>Acromyrmex</taxon>
    </lineage>
</organism>
<keyword evidence="4" id="KW-1185">Reference proteome</keyword>
<gene>
    <name evidence="3" type="primary">Sccpdh_0</name>
    <name evidence="3" type="ORF">G6Z77_0011276</name>
</gene>
<feature type="non-terminal residue" evidence="3">
    <location>
        <position position="1"/>
    </location>
</feature>
<feature type="non-terminal residue" evidence="3">
    <location>
        <position position="244"/>
    </location>
</feature>
<dbReference type="GO" id="GO:0009247">
    <property type="term" value="P:glycolipid biosynthetic process"/>
    <property type="evidence" value="ECO:0007669"/>
    <property type="project" value="TreeGrafter"/>
</dbReference>
<proteinExistence type="inferred from homology"/>
<feature type="domain" description="Saccharopine dehydrogenase NADP binding" evidence="2">
    <location>
        <begin position="11"/>
        <end position="115"/>
    </location>
</feature>
<dbReference type="Proteomes" id="UP000670152">
    <property type="component" value="Unassembled WGS sequence"/>
</dbReference>
<accession>A0A836EI41</accession>
<dbReference type="PANTHER" id="PTHR12286">
    <property type="entry name" value="SACCHAROPINE DEHYDROGENASE-LIKE OXIDOREDUCTASE"/>
    <property type="match status" value="1"/>
</dbReference>
<dbReference type="GO" id="GO:0005739">
    <property type="term" value="C:mitochondrion"/>
    <property type="evidence" value="ECO:0007669"/>
    <property type="project" value="TreeGrafter"/>
</dbReference>
<evidence type="ECO:0000256" key="1">
    <source>
        <dbReference type="ARBA" id="ARBA00038048"/>
    </source>
</evidence>